<dbReference type="RefSeq" id="WP_092460399.1">
    <property type="nucleotide sequence ID" value="NZ_FPCJ01000001.1"/>
</dbReference>
<reference evidence="11" key="1">
    <citation type="submission" date="2016-10" db="EMBL/GenBank/DDBJ databases">
        <authorList>
            <person name="Varghese N."/>
            <person name="Submissions S."/>
        </authorList>
    </citation>
    <scope>NUCLEOTIDE SEQUENCE [LARGE SCALE GENOMIC DNA]</scope>
    <source>
        <strain evidence="11">DSM 14807</strain>
    </source>
</reference>
<evidence type="ECO:0000256" key="2">
    <source>
        <dbReference type="ARBA" id="ARBA00022676"/>
    </source>
</evidence>
<dbReference type="InterPro" id="IPR029044">
    <property type="entry name" value="Nucleotide-diphossugar_trans"/>
</dbReference>
<dbReference type="Gene3D" id="3.90.550.10">
    <property type="entry name" value="Spore Coat Polysaccharide Biosynthesis Protein SpsA, Chain A"/>
    <property type="match status" value="1"/>
</dbReference>
<evidence type="ECO:0000256" key="3">
    <source>
        <dbReference type="ARBA" id="ARBA00022679"/>
    </source>
</evidence>
<organism evidence="10 11">
    <name type="scientific">Thermoflavifilum thermophilum</name>
    <dbReference type="NCBI Taxonomy" id="1393122"/>
    <lineage>
        <taxon>Bacteria</taxon>
        <taxon>Pseudomonadati</taxon>
        <taxon>Bacteroidota</taxon>
        <taxon>Chitinophagia</taxon>
        <taxon>Chitinophagales</taxon>
        <taxon>Chitinophagaceae</taxon>
        <taxon>Thermoflavifilum</taxon>
    </lineage>
</organism>
<dbReference type="Proteomes" id="UP000199537">
    <property type="component" value="Unassembled WGS sequence"/>
</dbReference>
<sequence>MTLSVVITVMNEEENIEPLIRQLSLALQGMDYEIIFVDDGSTDGTVERIKACMDEHIRLIVLKRNYGQTVAMEAGIQQASGKYIVTMDGDLQNDPADIPLLLQIAQQEGWEVVAGRRANRQDDWLLRKLPSRMANWLIRRMTGVRLHDYGCTLKLFTREIAKNLGLYGEMHRFIPVLAAMQGARMTEVAVRHHPRIHGRSKYGLGRTFKVISDLLLVVFFQKYFRSPMHFFGPIGLFVFLAGLIINLYLFILKIGGEKIGERPLLILGVILLLSGLLIVLFGFLMEIMMRIYYGSHPERKFQVREIISGPDSKKQI</sequence>
<dbReference type="GO" id="GO:0099621">
    <property type="term" value="F:undecaprenyl-phosphate 4-deoxy-4-formamido-L-arabinose transferase activity"/>
    <property type="evidence" value="ECO:0007669"/>
    <property type="project" value="TreeGrafter"/>
</dbReference>
<dbReference type="STRING" id="1393122.SAMN05660895_2153"/>
<dbReference type="InterPro" id="IPR050256">
    <property type="entry name" value="Glycosyltransferase_2"/>
</dbReference>
<dbReference type="Pfam" id="PF00535">
    <property type="entry name" value="Glycos_transf_2"/>
    <property type="match status" value="1"/>
</dbReference>
<feature type="domain" description="Glycosyltransferase 2-like" evidence="9">
    <location>
        <begin position="4"/>
        <end position="164"/>
    </location>
</feature>
<evidence type="ECO:0000256" key="1">
    <source>
        <dbReference type="ARBA" id="ARBA00022475"/>
    </source>
</evidence>
<keyword evidence="6 8" id="KW-1133">Transmembrane helix</keyword>
<evidence type="ECO:0000259" key="9">
    <source>
        <dbReference type="Pfam" id="PF00535"/>
    </source>
</evidence>
<dbReference type="InterPro" id="IPR001173">
    <property type="entry name" value="Glyco_trans_2-like"/>
</dbReference>
<evidence type="ECO:0000256" key="4">
    <source>
        <dbReference type="ARBA" id="ARBA00022692"/>
    </source>
</evidence>
<dbReference type="GO" id="GO:0009103">
    <property type="term" value="P:lipopolysaccharide biosynthetic process"/>
    <property type="evidence" value="ECO:0007669"/>
    <property type="project" value="UniProtKB-KW"/>
</dbReference>
<keyword evidence="2" id="KW-0328">Glycosyltransferase</keyword>
<proteinExistence type="predicted"/>
<dbReference type="AlphaFoldDB" id="A0A1I7NK86"/>
<protein>
    <submittedName>
        <fullName evidence="10">Glycosyltransferase involved in cell wall bisynthesis</fullName>
    </submittedName>
</protein>
<evidence type="ECO:0000313" key="11">
    <source>
        <dbReference type="Proteomes" id="UP000199537"/>
    </source>
</evidence>
<feature type="transmembrane region" description="Helical" evidence="8">
    <location>
        <begin position="230"/>
        <end position="252"/>
    </location>
</feature>
<gene>
    <name evidence="10" type="ORF">SAMN05660895_2153</name>
</gene>
<dbReference type="GO" id="GO:0005886">
    <property type="term" value="C:plasma membrane"/>
    <property type="evidence" value="ECO:0007669"/>
    <property type="project" value="TreeGrafter"/>
</dbReference>
<accession>A0A1I7NK86</accession>
<evidence type="ECO:0000256" key="8">
    <source>
        <dbReference type="SAM" id="Phobius"/>
    </source>
</evidence>
<evidence type="ECO:0000256" key="5">
    <source>
        <dbReference type="ARBA" id="ARBA00022985"/>
    </source>
</evidence>
<keyword evidence="7 8" id="KW-0472">Membrane</keyword>
<dbReference type="CDD" id="cd04187">
    <property type="entry name" value="DPM1_like_bac"/>
    <property type="match status" value="1"/>
</dbReference>
<dbReference type="OrthoDB" id="9807778at2"/>
<name>A0A1I7NK86_9BACT</name>
<evidence type="ECO:0000256" key="6">
    <source>
        <dbReference type="ARBA" id="ARBA00022989"/>
    </source>
</evidence>
<keyword evidence="11" id="KW-1185">Reference proteome</keyword>
<keyword evidence="5" id="KW-0448">Lipopolysaccharide biosynthesis</keyword>
<dbReference type="PANTHER" id="PTHR48090">
    <property type="entry name" value="UNDECAPRENYL-PHOSPHATE 4-DEOXY-4-FORMAMIDO-L-ARABINOSE TRANSFERASE-RELATED"/>
    <property type="match status" value="1"/>
</dbReference>
<evidence type="ECO:0000313" key="10">
    <source>
        <dbReference type="EMBL" id="SFV35082.1"/>
    </source>
</evidence>
<evidence type="ECO:0000256" key="7">
    <source>
        <dbReference type="ARBA" id="ARBA00023136"/>
    </source>
</evidence>
<dbReference type="SUPFAM" id="SSF53448">
    <property type="entry name" value="Nucleotide-diphospho-sugar transferases"/>
    <property type="match status" value="1"/>
</dbReference>
<keyword evidence="1" id="KW-1003">Cell membrane</keyword>
<keyword evidence="4 8" id="KW-0812">Transmembrane</keyword>
<feature type="transmembrane region" description="Helical" evidence="8">
    <location>
        <begin position="264"/>
        <end position="285"/>
    </location>
</feature>
<dbReference type="PANTHER" id="PTHR48090:SF3">
    <property type="entry name" value="UNDECAPRENYL-PHOSPHATE 4-DEOXY-4-FORMAMIDO-L-ARABINOSE TRANSFERASE"/>
    <property type="match status" value="1"/>
</dbReference>
<dbReference type="EMBL" id="FPCJ01000001">
    <property type="protein sequence ID" value="SFV35082.1"/>
    <property type="molecule type" value="Genomic_DNA"/>
</dbReference>
<keyword evidence="3 10" id="KW-0808">Transferase</keyword>